<dbReference type="EMBL" id="CP020814">
    <property type="protein sequence ID" value="ARK29430.1"/>
    <property type="molecule type" value="Genomic_DNA"/>
</dbReference>
<dbReference type="PANTHER" id="PTHR42792:SF2">
    <property type="entry name" value="FLAGELLIN"/>
    <property type="match status" value="1"/>
</dbReference>
<reference evidence="3 4" key="1">
    <citation type="submission" date="2017-04" db="EMBL/GenBank/DDBJ databases">
        <title>Bacillus krulwichiae AM31D Genome sequencing and assembly.</title>
        <authorList>
            <person name="Krulwich T.A."/>
            <person name="Anastor L."/>
            <person name="Ehrlich R."/>
            <person name="Ehrlich G.D."/>
            <person name="Janto B."/>
        </authorList>
    </citation>
    <scope>NUCLEOTIDE SEQUENCE [LARGE SCALE GENOMIC DNA]</scope>
    <source>
        <strain evidence="3 4">AM31D</strain>
    </source>
</reference>
<keyword evidence="4" id="KW-1185">Reference proteome</keyword>
<dbReference type="GO" id="GO:0009288">
    <property type="term" value="C:bacterial-type flagellum"/>
    <property type="evidence" value="ECO:0007669"/>
    <property type="project" value="InterPro"/>
</dbReference>
<dbReference type="Proteomes" id="UP000193006">
    <property type="component" value="Chromosome"/>
</dbReference>
<sequence>MKINNNIQALNAYRNLHKNQFSTSKNLEKLSSGLRINRAADDAAGLAISEKMRSQIRGLKMAERNAMDGISLLQTAEGAMQEVHAMLQRMRELAVQGANDTNTDQDRAEIQKEIRQLLTEIDSVAEKTEFNTRKLLNGSSAVLSVVNQNFAGLVGLPEVIDPAIKSGNYAIDVELASGIKANEHIKYQITQPAAGLKDPGHVELDFNIQNQSFGEYTINIRNFNADHSNAGNTGATIEVIGPNGLPIEKRAVAVGESVPAKEQYQTIGGLKIDTSAITGAGTVKVSVELEATFTVSVDRNEEAPSIKKAEVDIKNYSLKVPTTTVGSVEADTTVSDLMEAVGPANAIGLESFPADRVAVLSKVQITNELDKNASGADVLLQGSAAPVNGFVNENNLSEVANAIIVDTFTVDHNEVAINKNALAEVIVQSTLTAALAGKTNQQITDATFQNAEAYLADRYKNEGITKADIDNILNSVELDESIYSYINSHGVTVENVTLIQAAKQSVEVAASKVTNRDKPEATYFTVTNEDGTKRVFRIAENELGTYPGTEKATVLSTEGVGLVSVNSSQQPVTLADIREALASVGYSGIEAWKVEGAGQQSASVTRDMLLITNDPINGSAPISDRPFTIDTTDYQPTAFKKTLQTKNGSVEHGG</sequence>
<dbReference type="AlphaFoldDB" id="A0A1X9MA11"/>
<dbReference type="GO" id="GO:0005198">
    <property type="term" value="F:structural molecule activity"/>
    <property type="evidence" value="ECO:0007669"/>
    <property type="project" value="InterPro"/>
</dbReference>
<proteinExistence type="predicted"/>
<dbReference type="PANTHER" id="PTHR42792">
    <property type="entry name" value="FLAGELLIN"/>
    <property type="match status" value="1"/>
</dbReference>
<evidence type="ECO:0000259" key="2">
    <source>
        <dbReference type="Pfam" id="PF00669"/>
    </source>
</evidence>
<dbReference type="SUPFAM" id="SSF64518">
    <property type="entry name" value="Phase 1 flagellin"/>
    <property type="match status" value="1"/>
</dbReference>
<dbReference type="InterPro" id="IPR001492">
    <property type="entry name" value="Flagellin"/>
</dbReference>
<dbReference type="Pfam" id="PF00669">
    <property type="entry name" value="Flagellin_N"/>
    <property type="match status" value="1"/>
</dbReference>
<dbReference type="InterPro" id="IPR001029">
    <property type="entry name" value="Flagellin_N"/>
</dbReference>
<name>A0A1X9MA11_9BACI</name>
<protein>
    <recommendedName>
        <fullName evidence="1">Flagellin</fullName>
    </recommendedName>
</protein>
<organism evidence="3 4">
    <name type="scientific">Halalkalibacter krulwichiae</name>
    <dbReference type="NCBI Taxonomy" id="199441"/>
    <lineage>
        <taxon>Bacteria</taxon>
        <taxon>Bacillati</taxon>
        <taxon>Bacillota</taxon>
        <taxon>Bacilli</taxon>
        <taxon>Bacillales</taxon>
        <taxon>Bacillaceae</taxon>
        <taxon>Halalkalibacter</taxon>
    </lineage>
</organism>
<keyword evidence="3" id="KW-0966">Cell projection</keyword>
<dbReference type="STRING" id="199441.BkAM31D_05945"/>
<accession>A0A1X9MA11</accession>
<dbReference type="Gene3D" id="1.20.1330.10">
    <property type="entry name" value="f41 fragment of flagellin, N-terminal domain"/>
    <property type="match status" value="1"/>
</dbReference>
<gene>
    <name evidence="3" type="primary">hag_1</name>
    <name evidence="3" type="ORF">BkAM31D_05945</name>
</gene>
<dbReference type="PRINTS" id="PR00207">
    <property type="entry name" value="FLAGELLIN"/>
</dbReference>
<evidence type="ECO:0000256" key="1">
    <source>
        <dbReference type="ARBA" id="ARBA00020110"/>
    </source>
</evidence>
<dbReference type="RefSeq" id="WP_085449740.1">
    <property type="nucleotide sequence ID" value="NZ_CP020814.1"/>
</dbReference>
<keyword evidence="3" id="KW-0969">Cilium</keyword>
<keyword evidence="3" id="KW-0282">Flagellum</keyword>
<feature type="domain" description="Flagellin N-terminal" evidence="2">
    <location>
        <begin position="3"/>
        <end position="140"/>
    </location>
</feature>
<evidence type="ECO:0000313" key="4">
    <source>
        <dbReference type="Proteomes" id="UP000193006"/>
    </source>
</evidence>
<dbReference type="KEGG" id="bkw:BkAM31D_05945"/>
<evidence type="ECO:0000313" key="3">
    <source>
        <dbReference type="EMBL" id="ARK29430.1"/>
    </source>
</evidence>